<dbReference type="NCBIfam" id="NF038065">
    <property type="entry name" value="Pr6Pr"/>
    <property type="match status" value="1"/>
</dbReference>
<name>A0A0E4CSC2_9STRE</name>
<reference evidence="3" key="1">
    <citation type="submission" date="2015-03" db="EMBL/GenBank/DDBJ databases">
        <authorList>
            <person name="Urmite Genomes"/>
        </authorList>
    </citation>
    <scope>NUCLEOTIDE SEQUENCE [LARGE SCALE GENOMIC DNA]</scope>
    <source>
        <strain evidence="3">FF10</strain>
    </source>
</reference>
<keyword evidence="1" id="KW-1133">Transmembrane helix</keyword>
<organism evidence="2 3">
    <name type="scientific">Streptococcus varani</name>
    <dbReference type="NCBI Taxonomy" id="1608583"/>
    <lineage>
        <taxon>Bacteria</taxon>
        <taxon>Bacillati</taxon>
        <taxon>Bacillota</taxon>
        <taxon>Bacilli</taxon>
        <taxon>Lactobacillales</taxon>
        <taxon>Streptococcaceae</taxon>
        <taxon>Streptococcus</taxon>
    </lineage>
</organism>
<evidence type="ECO:0000313" key="2">
    <source>
        <dbReference type="EMBL" id="CQR24473.1"/>
    </source>
</evidence>
<proteinExistence type="predicted"/>
<feature type="transmembrane region" description="Helical" evidence="1">
    <location>
        <begin position="84"/>
        <end position="105"/>
    </location>
</feature>
<keyword evidence="1" id="KW-0812">Transmembrane</keyword>
<keyword evidence="1" id="KW-0472">Membrane</keyword>
<dbReference type="AlphaFoldDB" id="A0A0E4CSC2"/>
<feature type="transmembrane region" description="Helical" evidence="1">
    <location>
        <begin position="151"/>
        <end position="171"/>
    </location>
</feature>
<keyword evidence="3" id="KW-1185">Reference proteome</keyword>
<dbReference type="EMBL" id="CTEN01000002">
    <property type="protein sequence ID" value="CQR24473.1"/>
    <property type="molecule type" value="Genomic_DNA"/>
</dbReference>
<feature type="transmembrane region" description="Helical" evidence="1">
    <location>
        <begin position="111"/>
        <end position="130"/>
    </location>
</feature>
<evidence type="ECO:0000256" key="1">
    <source>
        <dbReference type="SAM" id="Phobius"/>
    </source>
</evidence>
<dbReference type="InterPro" id="IPR049713">
    <property type="entry name" value="Pr6Pr-like"/>
</dbReference>
<feature type="transmembrane region" description="Helical" evidence="1">
    <location>
        <begin position="49"/>
        <end position="72"/>
    </location>
</feature>
<dbReference type="STRING" id="1608583.BN1356_00819"/>
<feature type="transmembrane region" description="Helical" evidence="1">
    <location>
        <begin position="191"/>
        <end position="215"/>
    </location>
</feature>
<gene>
    <name evidence="2" type="ORF">BN1356_00819</name>
</gene>
<dbReference type="Proteomes" id="UP000198604">
    <property type="component" value="Unassembled WGS sequence"/>
</dbReference>
<sequence>MVRLDASSLIFLRKEVMKDNKLLFYSRCLLFLFASLGTGIQIYKNGIGMLMYYTTLSNLLVSLFTLYMLMAMLKNIDLQSRNFLRIKAAVTMSIMITFVIYHFMLAPLATHFWRVENILCHYITPLYFFFDTLFVDRRRQYHFLDPVRWTALPLLYMVFALFNGLVLKWPIPDAKDSPFAYYFLNVYKYGWSYVATHAVLIFLVYILAGYILYLLKSLQLKPIKTEQS</sequence>
<protein>
    <submittedName>
        <fullName evidence="2">Membrane protein</fullName>
    </submittedName>
</protein>
<accession>A0A0E4CSC2</accession>
<feature type="transmembrane region" description="Helical" evidence="1">
    <location>
        <begin position="22"/>
        <end position="43"/>
    </location>
</feature>
<evidence type="ECO:0000313" key="3">
    <source>
        <dbReference type="Proteomes" id="UP000198604"/>
    </source>
</evidence>